<sequence>MTSSLRPNRKRSATSELPRGVDIPAVGEYMLRDTLKRNKIVDELENVNLASKEDSWNFDVGELLRPTPFMLPGNDTRTDANNLPSFDASDSLVVLCVLEQLDIHIDLLCQSLPTLASISPNIQVLILTRSIQTVLPLLESLPYSFPVVEARGPPSSHFLRLGLLHPLGGGQHALDAIVLLDNKGRRRLVLPFGWGAGRHARDLISGKIIQHRFREVLEDSVRILESEK</sequence>
<organism evidence="1 2">
    <name type="scientific">Trichodelitschia bisporula</name>
    <dbReference type="NCBI Taxonomy" id="703511"/>
    <lineage>
        <taxon>Eukaryota</taxon>
        <taxon>Fungi</taxon>
        <taxon>Dikarya</taxon>
        <taxon>Ascomycota</taxon>
        <taxon>Pezizomycotina</taxon>
        <taxon>Dothideomycetes</taxon>
        <taxon>Dothideomycetes incertae sedis</taxon>
        <taxon>Phaeotrichales</taxon>
        <taxon>Phaeotrichaceae</taxon>
        <taxon>Trichodelitschia</taxon>
    </lineage>
</organism>
<dbReference type="EMBL" id="ML996687">
    <property type="protein sequence ID" value="KAF2405472.1"/>
    <property type="molecule type" value="Genomic_DNA"/>
</dbReference>
<dbReference type="OrthoDB" id="5390017at2759"/>
<reference evidence="1" key="1">
    <citation type="journal article" date="2020" name="Stud. Mycol.">
        <title>101 Dothideomycetes genomes: a test case for predicting lifestyles and emergence of pathogens.</title>
        <authorList>
            <person name="Haridas S."/>
            <person name="Albert R."/>
            <person name="Binder M."/>
            <person name="Bloem J."/>
            <person name="Labutti K."/>
            <person name="Salamov A."/>
            <person name="Andreopoulos B."/>
            <person name="Baker S."/>
            <person name="Barry K."/>
            <person name="Bills G."/>
            <person name="Bluhm B."/>
            <person name="Cannon C."/>
            <person name="Castanera R."/>
            <person name="Culley D."/>
            <person name="Daum C."/>
            <person name="Ezra D."/>
            <person name="Gonzalez J."/>
            <person name="Henrissat B."/>
            <person name="Kuo A."/>
            <person name="Liang C."/>
            <person name="Lipzen A."/>
            <person name="Lutzoni F."/>
            <person name="Magnuson J."/>
            <person name="Mondo S."/>
            <person name="Nolan M."/>
            <person name="Ohm R."/>
            <person name="Pangilinan J."/>
            <person name="Park H.-J."/>
            <person name="Ramirez L."/>
            <person name="Alfaro M."/>
            <person name="Sun H."/>
            <person name="Tritt A."/>
            <person name="Yoshinaga Y."/>
            <person name="Zwiers L.-H."/>
            <person name="Turgeon B."/>
            <person name="Goodwin S."/>
            <person name="Spatafora J."/>
            <person name="Crous P."/>
            <person name="Grigoriev I."/>
        </authorList>
    </citation>
    <scope>NUCLEOTIDE SEQUENCE</scope>
    <source>
        <strain evidence="1">CBS 262.69</strain>
    </source>
</reference>
<accession>A0A6G1IB21</accession>
<dbReference type="AlphaFoldDB" id="A0A6G1IB21"/>
<dbReference type="Proteomes" id="UP000799640">
    <property type="component" value="Unassembled WGS sequence"/>
</dbReference>
<evidence type="ECO:0000313" key="2">
    <source>
        <dbReference type="Proteomes" id="UP000799640"/>
    </source>
</evidence>
<name>A0A6G1IB21_9PEZI</name>
<evidence type="ECO:0000313" key="1">
    <source>
        <dbReference type="EMBL" id="KAF2405472.1"/>
    </source>
</evidence>
<proteinExistence type="predicted"/>
<gene>
    <name evidence="1" type="ORF">EJ06DRAFT_535365</name>
</gene>
<keyword evidence="2" id="KW-1185">Reference proteome</keyword>
<protein>
    <submittedName>
        <fullName evidence="1">Uncharacterized protein</fullName>
    </submittedName>
</protein>